<dbReference type="GO" id="GO:0005930">
    <property type="term" value="C:axoneme"/>
    <property type="evidence" value="ECO:0007669"/>
    <property type="project" value="UniProtKB-SubCell"/>
</dbReference>
<organism evidence="12 13">
    <name type="scientific">Fopius arisanus</name>
    <dbReference type="NCBI Taxonomy" id="64838"/>
    <lineage>
        <taxon>Eukaryota</taxon>
        <taxon>Metazoa</taxon>
        <taxon>Ecdysozoa</taxon>
        <taxon>Arthropoda</taxon>
        <taxon>Hexapoda</taxon>
        <taxon>Insecta</taxon>
        <taxon>Pterygota</taxon>
        <taxon>Neoptera</taxon>
        <taxon>Endopterygota</taxon>
        <taxon>Hymenoptera</taxon>
        <taxon>Apocrita</taxon>
        <taxon>Ichneumonoidea</taxon>
        <taxon>Braconidae</taxon>
        <taxon>Opiinae</taxon>
        <taxon>Fopius</taxon>
    </lineage>
</organism>
<dbReference type="InterPro" id="IPR000435">
    <property type="entry name" value="Tektins"/>
</dbReference>
<evidence type="ECO:0000256" key="3">
    <source>
        <dbReference type="ARBA" id="ARBA00022490"/>
    </source>
</evidence>
<comment type="similarity">
    <text evidence="2 10">Belongs to the tektin family.</text>
</comment>
<dbReference type="AlphaFoldDB" id="A0A9R1TV70"/>
<dbReference type="PRINTS" id="PR00511">
    <property type="entry name" value="TEKTIN"/>
</dbReference>
<evidence type="ECO:0000256" key="1">
    <source>
        <dbReference type="ARBA" id="ARBA00004611"/>
    </source>
</evidence>
<dbReference type="PANTHER" id="PTHR19960">
    <property type="entry name" value="TEKTIN"/>
    <property type="match status" value="1"/>
</dbReference>
<evidence type="ECO:0000256" key="6">
    <source>
        <dbReference type="ARBA" id="ARBA00023069"/>
    </source>
</evidence>
<accession>A0A9R1TV70</accession>
<dbReference type="CTD" id="38653"/>
<sequence length="414" mass="48026">MANWGDKRVQGVEIIPPPPPRFTMSEWSLNNQERHRACTTNCELVESLIEESHRLCDMTNEKTRRNKLATDRELEGQSENIKFCRDELLRARKKIVLEVDSLFAYKSRITDALASVRRNAAVICENCLISREHRRGIDLTLDEVDKQLRMELKVIHGAETTFTRTLEETSEEIRALKSILYSVDRNLQDKHQNFIVERENLNIRETSMNLSIYHGTSSLDSSTLTMQEWEILSNELITDGKKELNSSKLLRNYVDTILREITNDLNDQITTTNDAFQQRIRETKEAKMELESQHSKIIEKANDMTMNIARLQKMIAEKEGFIALNHTRLGNRCRRPQLERTADAVERQLLSECADLSDSVTQLQQTLHETQAALRYLLKTQIQVEEDINVKVNTLKIDEVECMGMRESLSFHAY</sequence>
<dbReference type="GO" id="GO:0005634">
    <property type="term" value="C:nucleus"/>
    <property type="evidence" value="ECO:0007669"/>
    <property type="project" value="TreeGrafter"/>
</dbReference>
<dbReference type="Proteomes" id="UP000694866">
    <property type="component" value="Unplaced"/>
</dbReference>
<dbReference type="InterPro" id="IPR048256">
    <property type="entry name" value="Tektin-like"/>
</dbReference>
<dbReference type="GO" id="GO:0060271">
    <property type="term" value="P:cilium assembly"/>
    <property type="evidence" value="ECO:0007669"/>
    <property type="project" value="UniProtKB-UniRule"/>
</dbReference>
<evidence type="ECO:0000256" key="8">
    <source>
        <dbReference type="ARBA" id="ARBA00023273"/>
    </source>
</evidence>
<keyword evidence="7" id="KW-0206">Cytoskeleton</keyword>
<name>A0A9R1TV70_9HYME</name>
<evidence type="ECO:0000256" key="4">
    <source>
        <dbReference type="ARBA" id="ARBA00022846"/>
    </source>
</evidence>
<keyword evidence="12" id="KW-1185">Reference proteome</keyword>
<dbReference type="PANTHER" id="PTHR19960:SF25">
    <property type="entry name" value="TEKTIN-1"/>
    <property type="match status" value="1"/>
</dbReference>
<dbReference type="GO" id="GO:0060294">
    <property type="term" value="P:cilium movement involved in cell motility"/>
    <property type="evidence" value="ECO:0007669"/>
    <property type="project" value="UniProtKB-UniRule"/>
</dbReference>
<proteinExistence type="inferred from homology"/>
<dbReference type="RefSeq" id="XP_011297207.1">
    <property type="nucleotide sequence ID" value="XM_011298905.1"/>
</dbReference>
<keyword evidence="3" id="KW-0963">Cytoplasm</keyword>
<dbReference type="GeneID" id="105262978"/>
<gene>
    <name evidence="13" type="primary">LOC105262978</name>
</gene>
<dbReference type="GO" id="GO:0015630">
    <property type="term" value="C:microtubule cytoskeleton"/>
    <property type="evidence" value="ECO:0007669"/>
    <property type="project" value="UniProtKB-UniRule"/>
</dbReference>
<comment type="function">
    <text evidence="9">Microtubule inner protein (MIP) part of the dynein-decorated doublet microtubules (DMTs) in cilia and flagellar axoneme. Forms filamentous polymers in the walls of ciliary and flagellar microtubules.</text>
</comment>
<dbReference type="OrthoDB" id="10054259at2759"/>
<reference evidence="13" key="1">
    <citation type="submission" date="2025-08" db="UniProtKB">
        <authorList>
            <consortium name="RefSeq"/>
        </authorList>
    </citation>
    <scope>IDENTIFICATION</scope>
    <source>
        <strain evidence="13">USDA-PBARC FA_bdor</strain>
        <tissue evidence="13">Whole organism</tissue>
    </source>
</reference>
<dbReference type="Pfam" id="PF03148">
    <property type="entry name" value="Tektin"/>
    <property type="match status" value="1"/>
</dbReference>
<keyword evidence="4 10" id="KW-0282">Flagellum</keyword>
<evidence type="ECO:0000256" key="10">
    <source>
        <dbReference type="RuleBase" id="RU367040"/>
    </source>
</evidence>
<dbReference type="KEGG" id="fas:105262978"/>
<evidence type="ECO:0000256" key="7">
    <source>
        <dbReference type="ARBA" id="ARBA00023212"/>
    </source>
</evidence>
<protein>
    <recommendedName>
        <fullName evidence="10">Tektin</fullName>
    </recommendedName>
</protein>
<keyword evidence="5 11" id="KW-0175">Coiled coil</keyword>
<comment type="subcellular location">
    <subcellularLocation>
        <location evidence="10">Cytoplasm</location>
        <location evidence="10">Cytoskeleton</location>
        <location evidence="10">Cilium axoneme</location>
    </subcellularLocation>
    <subcellularLocation>
        <location evidence="1">Cytoplasm</location>
        <location evidence="1">Cytoskeleton</location>
        <location evidence="1">Flagellum axoneme</location>
    </subcellularLocation>
</comment>
<feature type="coiled-coil region" evidence="11">
    <location>
        <begin position="273"/>
        <end position="300"/>
    </location>
</feature>
<evidence type="ECO:0000256" key="9">
    <source>
        <dbReference type="ARBA" id="ARBA00045224"/>
    </source>
</evidence>
<evidence type="ECO:0000256" key="2">
    <source>
        <dbReference type="ARBA" id="ARBA00007209"/>
    </source>
</evidence>
<evidence type="ECO:0000313" key="12">
    <source>
        <dbReference type="Proteomes" id="UP000694866"/>
    </source>
</evidence>
<evidence type="ECO:0000256" key="5">
    <source>
        <dbReference type="ARBA" id="ARBA00023054"/>
    </source>
</evidence>
<keyword evidence="8 10" id="KW-0966">Cell projection</keyword>
<keyword evidence="6 10" id="KW-0969">Cilium</keyword>
<evidence type="ECO:0000313" key="13">
    <source>
        <dbReference type="RefSeq" id="XP_011297207.1"/>
    </source>
</evidence>
<evidence type="ECO:0000256" key="11">
    <source>
        <dbReference type="SAM" id="Coils"/>
    </source>
</evidence>